<dbReference type="Proteomes" id="UP001054846">
    <property type="component" value="Chromosome"/>
</dbReference>
<dbReference type="RefSeq" id="WP_230841831.1">
    <property type="nucleotide sequence ID" value="NZ_CP063845.1"/>
</dbReference>
<proteinExistence type="predicted"/>
<dbReference type="EMBL" id="CP063845">
    <property type="protein sequence ID" value="UFP94772.1"/>
    <property type="molecule type" value="Genomic_DNA"/>
</dbReference>
<reference evidence="1 2" key="1">
    <citation type="journal article" date="2021" name="Genome Biol. Evol.">
        <title>Complete Genome Sequencing of a Novel Gloeobacter Species from a Waterfall Cave in Mexico.</title>
        <authorList>
            <person name="Saw J.H."/>
            <person name="Cardona T."/>
            <person name="Montejano G."/>
        </authorList>
    </citation>
    <scope>NUCLEOTIDE SEQUENCE [LARGE SCALE GENOMIC DNA]</scope>
    <source>
        <strain evidence="1">MG652769</strain>
    </source>
</reference>
<accession>A0ABY3PM54</accession>
<protein>
    <submittedName>
        <fullName evidence="1">Uncharacterized protein</fullName>
    </submittedName>
</protein>
<organism evidence="1 2">
    <name type="scientific">Gloeobacter morelensis MG652769</name>
    <dbReference type="NCBI Taxonomy" id="2781736"/>
    <lineage>
        <taxon>Bacteria</taxon>
        <taxon>Bacillati</taxon>
        <taxon>Cyanobacteriota</taxon>
        <taxon>Cyanophyceae</taxon>
        <taxon>Gloeobacterales</taxon>
        <taxon>Gloeobacteraceae</taxon>
        <taxon>Gloeobacter</taxon>
        <taxon>Gloeobacter morelensis</taxon>
    </lineage>
</organism>
<keyword evidence="2" id="KW-1185">Reference proteome</keyword>
<sequence>MLTVDEQKHPIYYLLFDGTPTAQDTEAHLASWERWLSEGESFGVIQRQVGVEAGEGKPPKEGHKLEVDFFRRNRPRIAGLCFGVAIVLDSEAMLEKWQPLAAKAIENMVGCTGRAFGTVAEAVQWLEERQAAVQENTAVPVIEGAAGESR</sequence>
<evidence type="ECO:0000313" key="1">
    <source>
        <dbReference type="EMBL" id="UFP94772.1"/>
    </source>
</evidence>
<evidence type="ECO:0000313" key="2">
    <source>
        <dbReference type="Proteomes" id="UP001054846"/>
    </source>
</evidence>
<name>A0ABY3PM54_9CYAN</name>
<gene>
    <name evidence="1" type="ORF">ISF26_00505</name>
</gene>